<evidence type="ECO:0000256" key="1">
    <source>
        <dbReference type="SAM" id="MobiDB-lite"/>
    </source>
</evidence>
<feature type="compositionally biased region" description="Low complexity" evidence="1">
    <location>
        <begin position="594"/>
        <end position="604"/>
    </location>
</feature>
<dbReference type="Proteomes" id="UP000007798">
    <property type="component" value="Unassembled WGS sequence"/>
</dbReference>
<keyword evidence="3" id="KW-1185">Reference proteome</keyword>
<feature type="compositionally biased region" description="Basic residues" evidence="1">
    <location>
        <begin position="95"/>
        <end position="106"/>
    </location>
</feature>
<dbReference type="InterPro" id="IPR006994">
    <property type="entry name" value="TCF25/Rqc1"/>
</dbReference>
<dbReference type="PANTHER" id="PTHR22684">
    <property type="entry name" value="NULP1-RELATED"/>
    <property type="match status" value="1"/>
</dbReference>
<feature type="region of interest" description="Disordered" evidence="1">
    <location>
        <begin position="58"/>
        <end position="122"/>
    </location>
</feature>
<protein>
    <recommendedName>
        <fullName evidence="4">Transcription factor 25</fullName>
    </recommendedName>
</protein>
<dbReference type="Pfam" id="PF04910">
    <property type="entry name" value="Tcf25"/>
    <property type="match status" value="1"/>
</dbReference>
<dbReference type="PANTHER" id="PTHR22684:SF0">
    <property type="entry name" value="RIBOSOME QUALITY CONTROL COMPLEX SUBUNIT TCF25"/>
    <property type="match status" value="1"/>
</dbReference>
<evidence type="ECO:0000313" key="3">
    <source>
        <dbReference type="Proteomes" id="UP000007798"/>
    </source>
</evidence>
<feature type="region of interest" description="Disordered" evidence="1">
    <location>
        <begin position="138"/>
        <end position="169"/>
    </location>
</feature>
<dbReference type="eggNOG" id="KOG2422">
    <property type="taxonomic scope" value="Eukaryota"/>
</dbReference>
<dbReference type="GO" id="GO:0090263">
    <property type="term" value="P:positive regulation of canonical Wnt signaling pathway"/>
    <property type="evidence" value="ECO:0007669"/>
    <property type="project" value="EnsemblMetazoa"/>
</dbReference>
<dbReference type="OrthoDB" id="205993at2759"/>
<dbReference type="OMA" id="IWGKMPP"/>
<feature type="region of interest" description="Disordered" evidence="1">
    <location>
        <begin position="697"/>
        <end position="717"/>
    </location>
</feature>
<dbReference type="PhylomeDB" id="B4MXD6"/>
<dbReference type="EMBL" id="CH963876">
    <property type="protein sequence ID" value="EDW76705.1"/>
    <property type="molecule type" value="Genomic_DNA"/>
</dbReference>
<name>B4MXD6_DROWI</name>
<feature type="compositionally biased region" description="Acidic residues" evidence="1">
    <location>
        <begin position="701"/>
        <end position="717"/>
    </location>
</feature>
<evidence type="ECO:0008006" key="4">
    <source>
        <dbReference type="Google" id="ProtNLM"/>
    </source>
</evidence>
<reference evidence="2 3" key="1">
    <citation type="journal article" date="2007" name="Nature">
        <title>Evolution of genes and genomes on the Drosophila phylogeny.</title>
        <authorList>
            <consortium name="Drosophila 12 Genomes Consortium"/>
            <person name="Clark A.G."/>
            <person name="Eisen M.B."/>
            <person name="Smith D.R."/>
            <person name="Bergman C.M."/>
            <person name="Oliver B."/>
            <person name="Markow T.A."/>
            <person name="Kaufman T.C."/>
            <person name="Kellis M."/>
            <person name="Gelbart W."/>
            <person name="Iyer V.N."/>
            <person name="Pollard D.A."/>
            <person name="Sackton T.B."/>
            <person name="Larracuente A.M."/>
            <person name="Singh N.D."/>
            <person name="Abad J.P."/>
            <person name="Abt D.N."/>
            <person name="Adryan B."/>
            <person name="Aguade M."/>
            <person name="Akashi H."/>
            <person name="Anderson W.W."/>
            <person name="Aquadro C.F."/>
            <person name="Ardell D.H."/>
            <person name="Arguello R."/>
            <person name="Artieri C.G."/>
            <person name="Barbash D.A."/>
            <person name="Barker D."/>
            <person name="Barsanti P."/>
            <person name="Batterham P."/>
            <person name="Batzoglou S."/>
            <person name="Begun D."/>
            <person name="Bhutkar A."/>
            <person name="Blanco E."/>
            <person name="Bosak S.A."/>
            <person name="Bradley R.K."/>
            <person name="Brand A.D."/>
            <person name="Brent M.R."/>
            <person name="Brooks A.N."/>
            <person name="Brown R.H."/>
            <person name="Butlin R.K."/>
            <person name="Caggese C."/>
            <person name="Calvi B.R."/>
            <person name="Bernardo de Carvalho A."/>
            <person name="Caspi A."/>
            <person name="Castrezana S."/>
            <person name="Celniker S.E."/>
            <person name="Chang J.L."/>
            <person name="Chapple C."/>
            <person name="Chatterji S."/>
            <person name="Chinwalla A."/>
            <person name="Civetta A."/>
            <person name="Clifton S.W."/>
            <person name="Comeron J.M."/>
            <person name="Costello J.C."/>
            <person name="Coyne J.A."/>
            <person name="Daub J."/>
            <person name="David R.G."/>
            <person name="Delcher A.L."/>
            <person name="Delehaunty K."/>
            <person name="Do C.B."/>
            <person name="Ebling H."/>
            <person name="Edwards K."/>
            <person name="Eickbush T."/>
            <person name="Evans J.D."/>
            <person name="Filipski A."/>
            <person name="Findeiss S."/>
            <person name="Freyhult E."/>
            <person name="Fulton L."/>
            <person name="Fulton R."/>
            <person name="Garcia A.C."/>
            <person name="Gardiner A."/>
            <person name="Garfield D.A."/>
            <person name="Garvin B.E."/>
            <person name="Gibson G."/>
            <person name="Gilbert D."/>
            <person name="Gnerre S."/>
            <person name="Godfrey J."/>
            <person name="Good R."/>
            <person name="Gotea V."/>
            <person name="Gravely B."/>
            <person name="Greenberg A.J."/>
            <person name="Griffiths-Jones S."/>
            <person name="Gross S."/>
            <person name="Guigo R."/>
            <person name="Gustafson E.A."/>
            <person name="Haerty W."/>
            <person name="Hahn M.W."/>
            <person name="Halligan D.L."/>
            <person name="Halpern A.L."/>
            <person name="Halter G.M."/>
            <person name="Han M.V."/>
            <person name="Heger A."/>
            <person name="Hillier L."/>
            <person name="Hinrichs A.S."/>
            <person name="Holmes I."/>
            <person name="Hoskins R.A."/>
            <person name="Hubisz M.J."/>
            <person name="Hultmark D."/>
            <person name="Huntley M.A."/>
            <person name="Jaffe D.B."/>
            <person name="Jagadeeshan S."/>
            <person name="Jeck W.R."/>
            <person name="Johnson J."/>
            <person name="Jones C.D."/>
            <person name="Jordan W.C."/>
            <person name="Karpen G.H."/>
            <person name="Kataoka E."/>
            <person name="Keightley P.D."/>
            <person name="Kheradpour P."/>
            <person name="Kirkness E.F."/>
            <person name="Koerich L.B."/>
            <person name="Kristiansen K."/>
            <person name="Kudrna D."/>
            <person name="Kulathinal R.J."/>
            <person name="Kumar S."/>
            <person name="Kwok R."/>
            <person name="Lander E."/>
            <person name="Langley C.H."/>
            <person name="Lapoint R."/>
            <person name="Lazzaro B.P."/>
            <person name="Lee S.J."/>
            <person name="Levesque L."/>
            <person name="Li R."/>
            <person name="Lin C.F."/>
            <person name="Lin M.F."/>
            <person name="Lindblad-Toh K."/>
            <person name="Llopart A."/>
            <person name="Long M."/>
            <person name="Low L."/>
            <person name="Lozovsky E."/>
            <person name="Lu J."/>
            <person name="Luo M."/>
            <person name="Machado C.A."/>
            <person name="Makalowski W."/>
            <person name="Marzo M."/>
            <person name="Matsuda M."/>
            <person name="Matzkin L."/>
            <person name="McAllister B."/>
            <person name="McBride C.S."/>
            <person name="McKernan B."/>
            <person name="McKernan K."/>
            <person name="Mendez-Lago M."/>
            <person name="Minx P."/>
            <person name="Mollenhauer M.U."/>
            <person name="Montooth K."/>
            <person name="Mount S.M."/>
            <person name="Mu X."/>
            <person name="Myers E."/>
            <person name="Negre B."/>
            <person name="Newfeld S."/>
            <person name="Nielsen R."/>
            <person name="Noor M.A."/>
            <person name="O'Grady P."/>
            <person name="Pachter L."/>
            <person name="Papaceit M."/>
            <person name="Parisi M.J."/>
            <person name="Parisi M."/>
            <person name="Parts L."/>
            <person name="Pedersen J.S."/>
            <person name="Pesole G."/>
            <person name="Phillippy A.M."/>
            <person name="Ponting C.P."/>
            <person name="Pop M."/>
            <person name="Porcelli D."/>
            <person name="Powell J.R."/>
            <person name="Prohaska S."/>
            <person name="Pruitt K."/>
            <person name="Puig M."/>
            <person name="Quesneville H."/>
            <person name="Ram K.R."/>
            <person name="Rand D."/>
            <person name="Rasmussen M.D."/>
            <person name="Reed L.K."/>
            <person name="Reenan R."/>
            <person name="Reily A."/>
            <person name="Remington K.A."/>
            <person name="Rieger T.T."/>
            <person name="Ritchie M.G."/>
            <person name="Robin C."/>
            <person name="Rogers Y.H."/>
            <person name="Rohde C."/>
            <person name="Rozas J."/>
            <person name="Rubenfield M.J."/>
            <person name="Ruiz A."/>
            <person name="Russo S."/>
            <person name="Salzberg S.L."/>
            <person name="Sanchez-Gracia A."/>
            <person name="Saranga D.J."/>
            <person name="Sato H."/>
            <person name="Schaeffer S.W."/>
            <person name="Schatz M.C."/>
            <person name="Schlenke T."/>
            <person name="Schwartz R."/>
            <person name="Segarra C."/>
            <person name="Singh R.S."/>
            <person name="Sirot L."/>
            <person name="Sirota M."/>
            <person name="Sisneros N.B."/>
            <person name="Smith C.D."/>
            <person name="Smith T.F."/>
            <person name="Spieth J."/>
            <person name="Stage D.E."/>
            <person name="Stark A."/>
            <person name="Stephan W."/>
            <person name="Strausberg R.L."/>
            <person name="Strempel S."/>
            <person name="Sturgill D."/>
            <person name="Sutton G."/>
            <person name="Sutton G.G."/>
            <person name="Tao W."/>
            <person name="Teichmann S."/>
            <person name="Tobari Y.N."/>
            <person name="Tomimura Y."/>
            <person name="Tsolas J.M."/>
            <person name="Valente V.L."/>
            <person name="Venter E."/>
            <person name="Venter J.C."/>
            <person name="Vicario S."/>
            <person name="Vieira F.G."/>
            <person name="Vilella A.J."/>
            <person name="Villasante A."/>
            <person name="Walenz B."/>
            <person name="Wang J."/>
            <person name="Wasserman M."/>
            <person name="Watts T."/>
            <person name="Wilson D."/>
            <person name="Wilson R.K."/>
            <person name="Wing R.A."/>
            <person name="Wolfner M.F."/>
            <person name="Wong A."/>
            <person name="Wong G.K."/>
            <person name="Wu C.I."/>
            <person name="Wu G."/>
            <person name="Yamamoto D."/>
            <person name="Yang H.P."/>
            <person name="Yang S.P."/>
            <person name="Yorke J.A."/>
            <person name="Yoshida K."/>
            <person name="Zdobnov E."/>
            <person name="Zhang P."/>
            <person name="Zhang Y."/>
            <person name="Zimin A.V."/>
            <person name="Baldwin J."/>
            <person name="Abdouelleil A."/>
            <person name="Abdulkadir J."/>
            <person name="Abebe A."/>
            <person name="Abera B."/>
            <person name="Abreu J."/>
            <person name="Acer S.C."/>
            <person name="Aftuck L."/>
            <person name="Alexander A."/>
            <person name="An P."/>
            <person name="Anderson E."/>
            <person name="Anderson S."/>
            <person name="Arachi H."/>
            <person name="Azer M."/>
            <person name="Bachantsang P."/>
            <person name="Barry A."/>
            <person name="Bayul T."/>
            <person name="Berlin A."/>
            <person name="Bessette D."/>
            <person name="Bloom T."/>
            <person name="Blye J."/>
            <person name="Boguslavskiy L."/>
            <person name="Bonnet C."/>
            <person name="Boukhgalter B."/>
            <person name="Bourzgui I."/>
            <person name="Brown A."/>
            <person name="Cahill P."/>
            <person name="Channer S."/>
            <person name="Cheshatsang Y."/>
            <person name="Chuda L."/>
            <person name="Citroen M."/>
            <person name="Collymore A."/>
            <person name="Cooke P."/>
            <person name="Costello M."/>
            <person name="D'Aco K."/>
            <person name="Daza R."/>
            <person name="De Haan G."/>
            <person name="DeGray S."/>
            <person name="DeMaso C."/>
            <person name="Dhargay N."/>
            <person name="Dooley K."/>
            <person name="Dooley E."/>
            <person name="Doricent M."/>
            <person name="Dorje P."/>
            <person name="Dorjee K."/>
            <person name="Dupes A."/>
            <person name="Elong R."/>
            <person name="Falk J."/>
            <person name="Farina A."/>
            <person name="Faro S."/>
            <person name="Ferguson D."/>
            <person name="Fisher S."/>
            <person name="Foley C.D."/>
            <person name="Franke A."/>
            <person name="Friedrich D."/>
            <person name="Gadbois L."/>
            <person name="Gearin G."/>
            <person name="Gearin C.R."/>
            <person name="Giannoukos G."/>
            <person name="Goode T."/>
            <person name="Graham J."/>
            <person name="Grandbois E."/>
            <person name="Grewal S."/>
            <person name="Gyaltsen K."/>
            <person name="Hafez N."/>
            <person name="Hagos B."/>
            <person name="Hall J."/>
            <person name="Henson C."/>
            <person name="Hollinger A."/>
            <person name="Honan T."/>
            <person name="Huard M.D."/>
            <person name="Hughes L."/>
            <person name="Hurhula B."/>
            <person name="Husby M.E."/>
            <person name="Kamat A."/>
            <person name="Kanga B."/>
            <person name="Kashin S."/>
            <person name="Khazanovich D."/>
            <person name="Kisner P."/>
            <person name="Lance K."/>
            <person name="Lara M."/>
            <person name="Lee W."/>
            <person name="Lennon N."/>
            <person name="Letendre F."/>
            <person name="LeVine R."/>
            <person name="Lipovsky A."/>
            <person name="Liu X."/>
            <person name="Liu J."/>
            <person name="Liu S."/>
            <person name="Lokyitsang T."/>
            <person name="Lokyitsang Y."/>
            <person name="Lubonja R."/>
            <person name="Lui A."/>
            <person name="MacDonald P."/>
            <person name="Magnisalis V."/>
            <person name="Maru K."/>
            <person name="Matthews C."/>
            <person name="McCusker W."/>
            <person name="McDonough S."/>
            <person name="Mehta T."/>
            <person name="Meldrim J."/>
            <person name="Meneus L."/>
            <person name="Mihai O."/>
            <person name="Mihalev A."/>
            <person name="Mihova T."/>
            <person name="Mittelman R."/>
            <person name="Mlenga V."/>
            <person name="Montmayeur A."/>
            <person name="Mulrain L."/>
            <person name="Navidi A."/>
            <person name="Naylor J."/>
            <person name="Negash T."/>
            <person name="Nguyen T."/>
            <person name="Nguyen N."/>
            <person name="Nicol R."/>
            <person name="Norbu C."/>
            <person name="Norbu N."/>
            <person name="Novod N."/>
            <person name="O'Neill B."/>
            <person name="Osman S."/>
            <person name="Markiewicz E."/>
            <person name="Oyono O.L."/>
            <person name="Patti C."/>
            <person name="Phunkhang P."/>
            <person name="Pierre F."/>
            <person name="Priest M."/>
            <person name="Raghuraman S."/>
            <person name="Rege F."/>
            <person name="Reyes R."/>
            <person name="Rise C."/>
            <person name="Rogov P."/>
            <person name="Ross K."/>
            <person name="Ryan E."/>
            <person name="Settipalli S."/>
            <person name="Shea T."/>
            <person name="Sherpa N."/>
            <person name="Shi L."/>
            <person name="Shih D."/>
            <person name="Sparrow T."/>
            <person name="Spaulding J."/>
            <person name="Stalker J."/>
            <person name="Stange-Thomann N."/>
            <person name="Stavropoulos S."/>
            <person name="Stone C."/>
            <person name="Strader C."/>
            <person name="Tesfaye S."/>
            <person name="Thomson T."/>
            <person name="Thoulutsang Y."/>
            <person name="Thoulutsang D."/>
            <person name="Topham K."/>
            <person name="Topping I."/>
            <person name="Tsamla T."/>
            <person name="Vassiliev H."/>
            <person name="Vo A."/>
            <person name="Wangchuk T."/>
            <person name="Wangdi T."/>
            <person name="Weiand M."/>
            <person name="Wilkinson J."/>
            <person name="Wilson A."/>
            <person name="Yadav S."/>
            <person name="Young G."/>
            <person name="Yu Q."/>
            <person name="Zembek L."/>
            <person name="Zhong D."/>
            <person name="Zimmer A."/>
            <person name="Zwirko Z."/>
            <person name="Jaffe D.B."/>
            <person name="Alvarez P."/>
            <person name="Brockman W."/>
            <person name="Butler J."/>
            <person name="Chin C."/>
            <person name="Gnerre S."/>
            <person name="Grabherr M."/>
            <person name="Kleber M."/>
            <person name="Mauceli E."/>
            <person name="MacCallum I."/>
        </authorList>
    </citation>
    <scope>NUCLEOTIDE SEQUENCE [LARGE SCALE GENOMIC DNA]</scope>
    <source>
        <strain evidence="3">Tucson 14030-0811.24</strain>
    </source>
</reference>
<dbReference type="STRING" id="7260.B4MXD6"/>
<accession>B4MXD6</accession>
<gene>
    <name evidence="2" type="primary">Dwil\GK19956</name>
    <name evidence="2" type="ORF">Dwil_GK19956</name>
</gene>
<organism evidence="2 3">
    <name type="scientific">Drosophila willistoni</name>
    <name type="common">Fruit fly</name>
    <dbReference type="NCBI Taxonomy" id="7260"/>
    <lineage>
        <taxon>Eukaryota</taxon>
        <taxon>Metazoa</taxon>
        <taxon>Ecdysozoa</taxon>
        <taxon>Arthropoda</taxon>
        <taxon>Hexapoda</taxon>
        <taxon>Insecta</taxon>
        <taxon>Pterygota</taxon>
        <taxon>Neoptera</taxon>
        <taxon>Endopterygota</taxon>
        <taxon>Diptera</taxon>
        <taxon>Brachycera</taxon>
        <taxon>Muscomorpha</taxon>
        <taxon>Ephydroidea</taxon>
        <taxon>Drosophilidae</taxon>
        <taxon>Drosophila</taxon>
        <taxon>Sophophora</taxon>
    </lineage>
</organism>
<dbReference type="FunCoup" id="B4MXD6">
    <property type="interactions" value="2405"/>
</dbReference>
<sequence length="717" mass="81403">MSVRMLKKLQKEADLLNELVLDEESEELTDNDELQGPDVVAARKSNLNPFNLLNQQGECLSESEFKEDDNETEHPSSAAKAPSAGQSNANTSATNKKKKKRKKKSKSNGNHISSEDNEQQDAKVNPLLGDVCDVAPNQAKQEKEGKHQQQGAKQKQPQKVEQEPIHQPPKNLLNVELKHLNAQNEMRRTFGKRVVKVQNRRGRQKVTLKTTHMVTPKDTWPPLTKNAVTMRLIPTQEQAGSSKSPGSVQWFTFEHSEYYQGIQSMFLAALERIDSEFLITLIKRCPYHVDALIQLSEVCKMTEDYALASELMERALYLLESSLHINFSLTSGLCCLDYNYQENRSFYVVLFKHAQYLEERACSRTAFEISKLLLSLQPNADPLAVILVIDYYALRSKQFAWLEEFYNEYNAIRNLSQLPNMAYSYALALYMLYGSCERSNEALQYALLMFPGILRPLLDEMSVQADKRVLASSYFFADGAGKQSPALNQLVCLYICRARVVWRQNDLLPWLESNVNVVLDRINNKDPLIKEYQNKRIHRYAGTPPRPILRHVILSDFKEKVPLAVFISKEKRAIMTYDPLPPEESINSYHRKPPTSTASSPATTTSTVSTFFQSLLPSFNLQHFQQERLHAEIEYAAAAVEGIEAAEAALEVVAAAGQPNAPNANAVAEAGLHQSLNQMMDAMREFLQHFRFEQFRTQDMASDEEDDEEEGSSDYVD</sequence>
<proteinExistence type="predicted"/>
<dbReference type="KEGG" id="dwi:6642999"/>
<dbReference type="AlphaFoldDB" id="B4MXD6"/>
<dbReference type="InParanoid" id="B4MXD6"/>
<dbReference type="HOGENOM" id="CLU_008321_3_1_1"/>
<feature type="region of interest" description="Disordered" evidence="1">
    <location>
        <begin position="585"/>
        <end position="604"/>
    </location>
</feature>
<feature type="compositionally biased region" description="Low complexity" evidence="1">
    <location>
        <begin position="148"/>
        <end position="157"/>
    </location>
</feature>
<evidence type="ECO:0000313" key="2">
    <source>
        <dbReference type="EMBL" id="EDW76705.1"/>
    </source>
</evidence>
<dbReference type="GO" id="GO:1990112">
    <property type="term" value="C:RQC complex"/>
    <property type="evidence" value="ECO:0007669"/>
    <property type="project" value="TreeGrafter"/>
</dbReference>